<gene>
    <name evidence="7" type="ORF">HNR25_001459</name>
</gene>
<keyword evidence="3" id="KW-0732">Signal</keyword>
<evidence type="ECO:0000256" key="1">
    <source>
        <dbReference type="ARBA" id="ARBA00004196"/>
    </source>
</evidence>
<reference evidence="7 8" key="1">
    <citation type="submission" date="2020-08" db="EMBL/GenBank/DDBJ databases">
        <title>Sequencing the genomes of 1000 actinobacteria strains.</title>
        <authorList>
            <person name="Klenk H.-P."/>
        </authorList>
    </citation>
    <scope>NUCLEOTIDE SEQUENCE [LARGE SCALE GENOMIC DNA]</scope>
    <source>
        <strain evidence="7 8">DSM 44593</strain>
    </source>
</reference>
<comment type="similarity">
    <text evidence="2 4">Belongs to the bacterial solute-binding protein 3 family.</text>
</comment>
<feature type="region of interest" description="Disordered" evidence="5">
    <location>
        <begin position="38"/>
        <end position="64"/>
    </location>
</feature>
<protein>
    <submittedName>
        <fullName evidence="7">Polar amino acid transport system substrate-binding protein</fullName>
    </submittedName>
</protein>
<evidence type="ECO:0000259" key="6">
    <source>
        <dbReference type="SMART" id="SM00062"/>
    </source>
</evidence>
<evidence type="ECO:0000313" key="8">
    <source>
        <dbReference type="Proteomes" id="UP000578077"/>
    </source>
</evidence>
<sequence length="315" mass="32847">MAVLKHPTAPADRLGRGFRYAGALAAVLALSACGGGGGSEDDGAADATSTPAVEADPELAETVPQEIRDQGSLKIGTDSTYAPAEYLSADGDTVVGFDVELFNAVAAKLDLETQWQSSSFGTIVEGVDTAKYDVGVSSFTINEERMEQAHMVSYYTVGTQWFTAEGNPGGVAPDDACGTNVAVQANTVQVEDIEARSQECVDGGDPEINISKFKGQDQATESIISGRNDAGLADMPVAVYAVQQTDGQLETLGEQYEAAPYGVVVSKDNTALAEAIAAGYQSIMDDGTYAEILGDWDLDDQGTLESSEVDPSVEG</sequence>
<dbReference type="AlphaFoldDB" id="A0A841E9C7"/>
<comment type="subcellular location">
    <subcellularLocation>
        <location evidence="1">Cell envelope</location>
    </subcellularLocation>
</comment>
<accession>A0A841E9C7</accession>
<dbReference type="Gene3D" id="3.40.190.10">
    <property type="entry name" value="Periplasmic binding protein-like II"/>
    <property type="match status" value="2"/>
</dbReference>
<name>A0A841E9C7_9ACTN</name>
<dbReference type="Proteomes" id="UP000578077">
    <property type="component" value="Unassembled WGS sequence"/>
</dbReference>
<evidence type="ECO:0000256" key="2">
    <source>
        <dbReference type="ARBA" id="ARBA00010333"/>
    </source>
</evidence>
<dbReference type="PANTHER" id="PTHR35936">
    <property type="entry name" value="MEMBRANE-BOUND LYTIC MUREIN TRANSGLYCOSYLASE F"/>
    <property type="match status" value="1"/>
</dbReference>
<dbReference type="InterPro" id="IPR018313">
    <property type="entry name" value="SBP_3_CS"/>
</dbReference>
<organism evidence="7 8">
    <name type="scientific">Streptomonospora salina</name>
    <dbReference type="NCBI Taxonomy" id="104205"/>
    <lineage>
        <taxon>Bacteria</taxon>
        <taxon>Bacillati</taxon>
        <taxon>Actinomycetota</taxon>
        <taxon>Actinomycetes</taxon>
        <taxon>Streptosporangiales</taxon>
        <taxon>Nocardiopsidaceae</taxon>
        <taxon>Streptomonospora</taxon>
    </lineage>
</organism>
<comment type="caution">
    <text evidence="7">The sequence shown here is derived from an EMBL/GenBank/DDBJ whole genome shotgun (WGS) entry which is preliminary data.</text>
</comment>
<dbReference type="PROSITE" id="PS51257">
    <property type="entry name" value="PROKAR_LIPOPROTEIN"/>
    <property type="match status" value="1"/>
</dbReference>
<dbReference type="PANTHER" id="PTHR35936:SF17">
    <property type="entry name" value="ARGININE-BINDING EXTRACELLULAR PROTEIN ARTP"/>
    <property type="match status" value="1"/>
</dbReference>
<dbReference type="GO" id="GO:0030313">
    <property type="term" value="C:cell envelope"/>
    <property type="evidence" value="ECO:0007669"/>
    <property type="project" value="UniProtKB-SubCell"/>
</dbReference>
<evidence type="ECO:0000256" key="5">
    <source>
        <dbReference type="SAM" id="MobiDB-lite"/>
    </source>
</evidence>
<evidence type="ECO:0000313" key="7">
    <source>
        <dbReference type="EMBL" id="MBB5997708.1"/>
    </source>
</evidence>
<keyword evidence="8" id="KW-1185">Reference proteome</keyword>
<evidence type="ECO:0000256" key="4">
    <source>
        <dbReference type="RuleBase" id="RU003744"/>
    </source>
</evidence>
<dbReference type="EMBL" id="JACHLY010000001">
    <property type="protein sequence ID" value="MBB5997708.1"/>
    <property type="molecule type" value="Genomic_DNA"/>
</dbReference>
<proteinExistence type="inferred from homology"/>
<dbReference type="SMART" id="SM00062">
    <property type="entry name" value="PBPb"/>
    <property type="match status" value="1"/>
</dbReference>
<dbReference type="InterPro" id="IPR001638">
    <property type="entry name" value="Solute-binding_3/MltF_N"/>
</dbReference>
<feature type="domain" description="Solute-binding protein family 3/N-terminal" evidence="6">
    <location>
        <begin position="72"/>
        <end position="300"/>
    </location>
</feature>
<evidence type="ECO:0000256" key="3">
    <source>
        <dbReference type="ARBA" id="ARBA00022729"/>
    </source>
</evidence>
<dbReference type="Pfam" id="PF00497">
    <property type="entry name" value="SBP_bac_3"/>
    <property type="match status" value="1"/>
</dbReference>
<dbReference type="PROSITE" id="PS01039">
    <property type="entry name" value="SBP_BACTERIAL_3"/>
    <property type="match status" value="1"/>
</dbReference>
<dbReference type="SUPFAM" id="SSF53850">
    <property type="entry name" value="Periplasmic binding protein-like II"/>
    <property type="match status" value="1"/>
</dbReference>
<dbReference type="CDD" id="cd01004">
    <property type="entry name" value="PBP2_MidA_like"/>
    <property type="match status" value="1"/>
</dbReference>